<dbReference type="Pfam" id="PF15970">
    <property type="entry name" value="HicB-like_2"/>
    <property type="match status" value="1"/>
</dbReference>
<dbReference type="InterPro" id="IPR051404">
    <property type="entry name" value="TA_system_antitoxin"/>
</dbReference>
<sequence length="144" mass="15989">MTRFVYPALLTTDEKDGGFVVTFRDLPEAITQGNSLEEALNEAADCLEEAIALRIDDKLEIPQPSPPENQEYLVAVPAQTALKAALYLVIREKGMSKVQLAATLNIHEKEVRRILDPHHATKLSTIERTLSALGQRIELQITAK</sequence>
<reference evidence="2 3" key="1">
    <citation type="submission" date="2015-09" db="EMBL/GenBank/DDBJ databases">
        <title>Aphanizomenon flos-aquae WA102.</title>
        <authorList>
            <person name="Driscoll C."/>
        </authorList>
    </citation>
    <scope>NUCLEOTIDE SEQUENCE [LARGE SCALE GENOMIC DNA]</scope>
    <source>
        <strain evidence="2">WA102</strain>
    </source>
</reference>
<dbReference type="InterPro" id="IPR031807">
    <property type="entry name" value="HicB-like"/>
</dbReference>
<feature type="domain" description="HicB-like antitoxin of toxin-antitoxin system" evidence="1">
    <location>
        <begin position="6"/>
        <end position="84"/>
    </location>
</feature>
<dbReference type="SUPFAM" id="SSF143100">
    <property type="entry name" value="TTHA1013/TTHA0281-like"/>
    <property type="match status" value="1"/>
</dbReference>
<dbReference type="SUPFAM" id="SSF47413">
    <property type="entry name" value="lambda repressor-like DNA-binding domains"/>
    <property type="match status" value="1"/>
</dbReference>
<name>A0A1B7X4J7_APHFL</name>
<dbReference type="Proteomes" id="UP000092093">
    <property type="component" value="Unassembled WGS sequence"/>
</dbReference>
<comment type="caution">
    <text evidence="2">The sequence shown here is derived from an EMBL/GenBank/DDBJ whole genome shotgun (WGS) entry which is preliminary data.</text>
</comment>
<proteinExistence type="predicted"/>
<organism evidence="2 3">
    <name type="scientific">Aphanizomenon flos-aquae WA102</name>
    <dbReference type="NCBI Taxonomy" id="1710896"/>
    <lineage>
        <taxon>Bacteria</taxon>
        <taxon>Bacillati</taxon>
        <taxon>Cyanobacteriota</taxon>
        <taxon>Cyanophyceae</taxon>
        <taxon>Nostocales</taxon>
        <taxon>Aphanizomenonaceae</taxon>
        <taxon>Aphanizomenon</taxon>
    </lineage>
</organism>
<dbReference type="AlphaFoldDB" id="A0A1B7X4J7"/>
<dbReference type="PATRIC" id="fig|1710896.3.peg.5067"/>
<dbReference type="Gene3D" id="1.10.260.40">
    <property type="entry name" value="lambda repressor-like DNA-binding domains"/>
    <property type="match status" value="1"/>
</dbReference>
<dbReference type="Gene3D" id="3.30.160.250">
    <property type="match status" value="1"/>
</dbReference>
<dbReference type="InterPro" id="IPR035069">
    <property type="entry name" value="TTHA1013/TTHA0281-like"/>
</dbReference>
<evidence type="ECO:0000313" key="2">
    <source>
        <dbReference type="EMBL" id="OBQ44274.1"/>
    </source>
</evidence>
<accession>A0A1B7X4J7</accession>
<gene>
    <name evidence="2" type="ORF">AN484_08065</name>
</gene>
<evidence type="ECO:0000313" key="3">
    <source>
        <dbReference type="Proteomes" id="UP000092093"/>
    </source>
</evidence>
<dbReference type="GO" id="GO:0003677">
    <property type="term" value="F:DNA binding"/>
    <property type="evidence" value="ECO:0007669"/>
    <property type="project" value="InterPro"/>
</dbReference>
<dbReference type="EMBL" id="LJOW01000027">
    <property type="protein sequence ID" value="OBQ44274.1"/>
    <property type="molecule type" value="Genomic_DNA"/>
</dbReference>
<protein>
    <recommendedName>
        <fullName evidence="1">HicB-like antitoxin of toxin-antitoxin system domain-containing protein</fullName>
    </recommendedName>
</protein>
<dbReference type="PANTHER" id="PTHR34504">
    <property type="entry name" value="ANTITOXIN HICB"/>
    <property type="match status" value="1"/>
</dbReference>
<evidence type="ECO:0000259" key="1">
    <source>
        <dbReference type="Pfam" id="PF15970"/>
    </source>
</evidence>
<dbReference type="PANTHER" id="PTHR34504:SF4">
    <property type="entry name" value="ANTITOXIN HICB"/>
    <property type="match status" value="1"/>
</dbReference>
<dbReference type="InterPro" id="IPR010982">
    <property type="entry name" value="Lambda_DNA-bd_dom_sf"/>
</dbReference>